<evidence type="ECO:0000256" key="2">
    <source>
        <dbReference type="ARBA" id="ARBA00022553"/>
    </source>
</evidence>
<dbReference type="PROSITE" id="PS52004">
    <property type="entry name" value="KS3_2"/>
    <property type="match status" value="1"/>
</dbReference>
<evidence type="ECO:0000256" key="3">
    <source>
        <dbReference type="ARBA" id="ARBA00022679"/>
    </source>
</evidence>
<dbReference type="InterPro" id="IPR014030">
    <property type="entry name" value="Ketoacyl_synth_N"/>
</dbReference>
<evidence type="ECO:0000313" key="8">
    <source>
        <dbReference type="EMBL" id="CAK7238119.1"/>
    </source>
</evidence>
<feature type="domain" description="Ketosynthase family 3 (KS3)" evidence="6">
    <location>
        <begin position="8"/>
        <end position="462"/>
    </location>
</feature>
<organism evidence="8 9">
    <name type="scientific">Sporothrix eucalyptigena</name>
    <dbReference type="NCBI Taxonomy" id="1812306"/>
    <lineage>
        <taxon>Eukaryota</taxon>
        <taxon>Fungi</taxon>
        <taxon>Dikarya</taxon>
        <taxon>Ascomycota</taxon>
        <taxon>Pezizomycotina</taxon>
        <taxon>Sordariomycetes</taxon>
        <taxon>Sordariomycetidae</taxon>
        <taxon>Ophiostomatales</taxon>
        <taxon>Ophiostomataceae</taxon>
        <taxon>Sporothrix</taxon>
    </lineage>
</organism>
<dbReference type="SUPFAM" id="SSF53901">
    <property type="entry name" value="Thiolase-like"/>
    <property type="match status" value="1"/>
</dbReference>
<keyword evidence="1" id="KW-0596">Phosphopantetheine</keyword>
<dbReference type="InterPro" id="IPR049900">
    <property type="entry name" value="PKS_mFAS_DH"/>
</dbReference>
<keyword evidence="4" id="KW-0511">Multifunctional enzyme</keyword>
<evidence type="ECO:0000256" key="5">
    <source>
        <dbReference type="PROSITE-ProRule" id="PRU01363"/>
    </source>
</evidence>
<evidence type="ECO:0000256" key="4">
    <source>
        <dbReference type="ARBA" id="ARBA00023268"/>
    </source>
</evidence>
<reference evidence="8 9" key="1">
    <citation type="submission" date="2024-01" db="EMBL/GenBank/DDBJ databases">
        <authorList>
            <person name="Allen C."/>
            <person name="Tagirdzhanova G."/>
        </authorList>
    </citation>
    <scope>NUCLEOTIDE SEQUENCE [LARGE SCALE GENOMIC DNA]</scope>
</reference>
<dbReference type="InterPro" id="IPR018201">
    <property type="entry name" value="Ketoacyl_synth_AS"/>
</dbReference>
<comment type="caution">
    <text evidence="8">The sequence shown here is derived from an EMBL/GenBank/DDBJ whole genome shotgun (WGS) entry which is preliminary data.</text>
</comment>
<dbReference type="CDD" id="cd00833">
    <property type="entry name" value="PKS"/>
    <property type="match status" value="1"/>
</dbReference>
<dbReference type="InterPro" id="IPR020841">
    <property type="entry name" value="PKS_Beta-ketoAc_synthase_dom"/>
</dbReference>
<dbReference type="InterPro" id="IPR050091">
    <property type="entry name" value="PKS_NRPS_Biosynth_Enz"/>
</dbReference>
<dbReference type="SUPFAM" id="SSF55048">
    <property type="entry name" value="Probable ACP-binding domain of malonyl-CoA ACP transacylase"/>
    <property type="match status" value="1"/>
</dbReference>
<dbReference type="InterPro" id="IPR032821">
    <property type="entry name" value="PKS_assoc"/>
</dbReference>
<dbReference type="Gene3D" id="3.40.366.10">
    <property type="entry name" value="Malonyl-Coenzyme A Acyl Carrier Protein, domain 2"/>
    <property type="match status" value="1"/>
</dbReference>
<dbReference type="InterPro" id="IPR016039">
    <property type="entry name" value="Thiolase-like"/>
</dbReference>
<dbReference type="SUPFAM" id="SSF53335">
    <property type="entry name" value="S-adenosyl-L-methionine-dependent methyltransferases"/>
    <property type="match status" value="1"/>
</dbReference>
<sequence length="1717" mass="187541">MLYKPPPSEPIAVVASSCRFAGGATSPSKLWDLLRQPSDVSRDVPPSRFSVRAFFHPEGDYHGTTDAPKAYWLDDDQDVREFDAGFFGIAPKEAEAVDPQQRLLLETVYEALESAGFQLSQWTGKDVAVYVGAMTADFDSISQRDDLTTSPYYATGNARAILSNRISYFYDFRGPSVTMDTACSSSLVALHQAILSLRAGDCSAACVAGVNLMLAPEQFVVESSLHMLSPTGHCHMWDSRADGYARGEGAAVLFLKPLSKALADGDGSRIQAVIRETGVGSDGRTAGITMPSPEAQASLIRATYKRAGLDITSPVDRCQYFEAHGTGTPVGDPREAKAIFTAFFGDQNLDVRENTPATTPEAPAPMLVGSVKTVIGHTEGAAGLAGLLKVMLAMKDSKVPPNLHLEQLNPLVAPFCTPAAQGYLKIPTELVDWPTVAPGQPLRASVNSFGFGGTNAHAIVERYDPSIHYPQLTNNHCQRSATLSAPGSLPQIPLVLSASSSSTLHALAKKYLDFLQQQQDVGSTSDFQEVAWRTYMSRTQFLHRLPICGNSRTEAINILSDLLDPSRPQPKDIGFRTRRVENKSNGSTPHILGIFTGQGAQWPGMSKDLFAVSPIYRESIRYLDSVLKSCPDPPEWTLEDELFKPEDDGSRLREASIAQPVCTALQIGLVDILNRLGLCFSTVIGHSSGEIAAAYAAKYISARDAILIAYYRGKSVASSSPSHQAGGMLAAGMSYADASAFCRSFGGRLCVAASNSPSSSTLSGDIDAVEEAEQQLKIKSMFVRRVLVDKAYHSHHMVRLADLYRKALENCRVSPLDRSPSNKTVWISSVGPDRQAPTSESLAGSYWVDNMVNSVLFREAAEEAMATVQGEFDCVLEVGPHFTLKGPFADTLAQFHTKSNFSAKDLLYTSLLQRGKNDATSFLEFLGFVMTRFDPPLVDLQGLLDHEGKATLADSLSRLHSEDAEKLPSYPWDHSQKYYRESRITRQFHHKKEPPHELLGSRTRDDIEGHELRWRNLLRVDKIPWLAHHAFQGQPLLPASAYCIMALDATKELLAGREASIIELEDVEFISGIPLEVEGPATEVMFSLFVEHHPGKTHSLPAEDECIRGSFSLFSGPESSTTPLRKRCTGRLRAVLGTPTTDALPSQLDPSDMPEAFSVSTDSFYGMMADVGLQYSGPFKAIESMRRRHNFASATLKRTHPEDTTGLCFSPATLDSCLQTCFASYSSPGDKALWTVFLPIRMKKVSFSMAQSGISGVANPSRSTYLSVDAQLSDIQEATPDSPARITTDIFIYNGDGDTEICIEGLTVGSLASAHPDADRDLYLHTTYAPDPEVALVHDCSLLDDDNSAHDVCDQILEESIQRVQAFYNLTRDSSVWPAETEDTLNQHILSSPYSFILEMVRTYMKECTGYVLVTNGLCPLQSLLEEGRHTFQFRRQATSIVKQIAHKYPRMSILSLTDSVMSMSAPILQGLDSAFVSYSSVVLGAPDKSFNFALAQSSTAVKTKVRSFNFVQADDIKTQLDGIVHTTSNQPYDLVILSTSIFKQAESSEAVLDKVKSLMRPGGFLVLVHMPIKMTRGRDQHSASLAEAIITPPDWPDLLDQRGFMNPAIKNADQHYPGGFSITGSHAGNAENAASYGFTRSIRAEMPSLILQMLDFDHLDAVDGQLVAPCQPNEIARSAASIVADSFLQLMLGADEKRKQNHRTASCVTGVTIQAQ</sequence>
<dbReference type="InterPro" id="IPR016035">
    <property type="entry name" value="Acyl_Trfase/lysoPLipase"/>
</dbReference>
<feature type="region of interest" description="C-terminal hotdog fold" evidence="5">
    <location>
        <begin position="1156"/>
        <end position="1317"/>
    </location>
</feature>
<dbReference type="Gene3D" id="3.40.50.150">
    <property type="entry name" value="Vaccinia Virus protein VP39"/>
    <property type="match status" value="1"/>
</dbReference>
<dbReference type="Pfam" id="PF00698">
    <property type="entry name" value="Acyl_transf_1"/>
    <property type="match status" value="1"/>
</dbReference>
<dbReference type="SMART" id="SM00826">
    <property type="entry name" value="PKS_DH"/>
    <property type="match status" value="1"/>
</dbReference>
<dbReference type="InterPro" id="IPR014031">
    <property type="entry name" value="Ketoacyl_synth_C"/>
</dbReference>
<dbReference type="SMART" id="SM00825">
    <property type="entry name" value="PKS_KS"/>
    <property type="match status" value="1"/>
</dbReference>
<dbReference type="InterPro" id="IPR029063">
    <property type="entry name" value="SAM-dependent_MTases_sf"/>
</dbReference>
<dbReference type="Proteomes" id="UP001642482">
    <property type="component" value="Unassembled WGS sequence"/>
</dbReference>
<dbReference type="Pfam" id="PF00109">
    <property type="entry name" value="ketoacyl-synt"/>
    <property type="match status" value="1"/>
</dbReference>
<dbReference type="SMART" id="SM00827">
    <property type="entry name" value="PKS_AT"/>
    <property type="match status" value="1"/>
</dbReference>
<feature type="region of interest" description="N-terminal hotdog fold" evidence="5">
    <location>
        <begin position="996"/>
        <end position="1139"/>
    </location>
</feature>
<dbReference type="PROSITE" id="PS52019">
    <property type="entry name" value="PKS_MFAS_DH"/>
    <property type="match status" value="1"/>
</dbReference>
<dbReference type="Gene3D" id="3.40.47.10">
    <property type="match status" value="1"/>
</dbReference>
<dbReference type="InterPro" id="IPR001227">
    <property type="entry name" value="Ac_transferase_dom_sf"/>
</dbReference>
<dbReference type="Pfam" id="PF14765">
    <property type="entry name" value="PS-DH"/>
    <property type="match status" value="1"/>
</dbReference>
<dbReference type="PROSITE" id="PS00606">
    <property type="entry name" value="KS3_1"/>
    <property type="match status" value="1"/>
</dbReference>
<dbReference type="InterPro" id="IPR014043">
    <property type="entry name" value="Acyl_transferase_dom"/>
</dbReference>
<dbReference type="Pfam" id="PF16197">
    <property type="entry name" value="KAsynt_C_assoc"/>
    <property type="match status" value="1"/>
</dbReference>
<dbReference type="EMBL" id="CAWUHD010000208">
    <property type="protein sequence ID" value="CAK7238119.1"/>
    <property type="molecule type" value="Genomic_DNA"/>
</dbReference>
<dbReference type="PANTHER" id="PTHR43775:SF20">
    <property type="entry name" value="HYBRID PKS-NRPS SYNTHETASE APDA"/>
    <property type="match status" value="1"/>
</dbReference>
<feature type="active site" description="Proton donor; for dehydratase activity" evidence="5">
    <location>
        <position position="1215"/>
    </location>
</feature>
<dbReference type="Pfam" id="PF21089">
    <property type="entry name" value="PKS_DH_N"/>
    <property type="match status" value="1"/>
</dbReference>
<dbReference type="Gene3D" id="3.30.70.3290">
    <property type="match status" value="1"/>
</dbReference>
<dbReference type="Pfam" id="PF02801">
    <property type="entry name" value="Ketoacyl-synt_C"/>
    <property type="match status" value="1"/>
</dbReference>
<evidence type="ECO:0000313" key="9">
    <source>
        <dbReference type="Proteomes" id="UP001642482"/>
    </source>
</evidence>
<evidence type="ECO:0000259" key="6">
    <source>
        <dbReference type="PROSITE" id="PS52004"/>
    </source>
</evidence>
<evidence type="ECO:0000256" key="1">
    <source>
        <dbReference type="ARBA" id="ARBA00022450"/>
    </source>
</evidence>
<keyword evidence="3" id="KW-0808">Transferase</keyword>
<proteinExistence type="predicted"/>
<feature type="domain" description="PKS/mFAS DH" evidence="7">
    <location>
        <begin position="996"/>
        <end position="1317"/>
    </location>
</feature>
<dbReference type="PANTHER" id="PTHR43775">
    <property type="entry name" value="FATTY ACID SYNTHASE"/>
    <property type="match status" value="1"/>
</dbReference>
<name>A0ABP0D132_9PEZI</name>
<dbReference type="InterPro" id="IPR016036">
    <property type="entry name" value="Malonyl_transacylase_ACP-bd"/>
</dbReference>
<keyword evidence="9" id="KW-1185">Reference proteome</keyword>
<dbReference type="InterPro" id="IPR049551">
    <property type="entry name" value="PKS_DH_C"/>
</dbReference>
<accession>A0ABP0D132</accession>
<evidence type="ECO:0000259" key="7">
    <source>
        <dbReference type="PROSITE" id="PS52019"/>
    </source>
</evidence>
<dbReference type="Gene3D" id="3.10.129.110">
    <property type="entry name" value="Polyketide synthase dehydratase"/>
    <property type="match status" value="1"/>
</dbReference>
<dbReference type="InterPro" id="IPR020807">
    <property type="entry name" value="PKS_DH"/>
</dbReference>
<protein>
    <submittedName>
        <fullName evidence="8">Type I Iterative PKS</fullName>
    </submittedName>
</protein>
<dbReference type="InterPro" id="IPR049552">
    <property type="entry name" value="PKS_DH_N"/>
</dbReference>
<keyword evidence="2" id="KW-0597">Phosphoprotein</keyword>
<dbReference type="InterPro" id="IPR042104">
    <property type="entry name" value="PKS_dehydratase_sf"/>
</dbReference>
<gene>
    <name evidence="8" type="ORF">SEUCBS140593_010345</name>
</gene>
<feature type="active site" description="Proton acceptor; for dehydratase activity" evidence="5">
    <location>
        <position position="1029"/>
    </location>
</feature>
<dbReference type="SUPFAM" id="SSF52151">
    <property type="entry name" value="FabD/lysophospholipase-like"/>
    <property type="match status" value="1"/>
</dbReference>